<keyword evidence="2" id="KW-0815">Transposition</keyword>
<dbReference type="PROSITE" id="PS50531">
    <property type="entry name" value="HTH_IS21"/>
    <property type="match status" value="1"/>
</dbReference>
<dbReference type="NCBIfam" id="NF033546">
    <property type="entry name" value="transpos_IS21"/>
    <property type="match status" value="1"/>
</dbReference>
<dbReference type="EMBL" id="ACFC01000009">
    <property type="protein sequence ID" value="EEE05541.1"/>
    <property type="molecule type" value="Genomic_DNA"/>
</dbReference>
<dbReference type="Gene3D" id="1.10.10.60">
    <property type="entry name" value="Homeodomain-like"/>
    <property type="match status" value="1"/>
</dbReference>
<evidence type="ECO:0000313" key="7">
    <source>
        <dbReference type="EMBL" id="EEE05541.1"/>
    </source>
</evidence>
<reference evidence="7 8" key="1">
    <citation type="journal article" date="2012" name="J. Bacteriol.">
        <title>Draft Genome Sequence Determination for Cystic Fibrosis and Chronic Granulomatous Disease Burkholderia multivorans Isolates.</title>
        <authorList>
            <person name="Varga J.J."/>
            <person name="Losada L."/>
            <person name="Zelazny A.M."/>
            <person name="Brinkac L."/>
            <person name="Harkins D."/>
            <person name="Radune D."/>
            <person name="Hostetler J."/>
            <person name="Sampaio E.P."/>
            <person name="Ronning C.M."/>
            <person name="Nierman W.C."/>
            <person name="Greenberg D.E."/>
            <person name="Holland S.M."/>
            <person name="Goldberg J.B."/>
        </authorList>
    </citation>
    <scope>NUCLEOTIDE SEQUENCE [LARGE SCALE GENOMIC DNA]</scope>
    <source>
        <strain evidence="7 8">CGD2</strain>
    </source>
</reference>
<protein>
    <submittedName>
        <fullName evidence="7">Putative transposase</fullName>
    </submittedName>
</protein>
<dbReference type="PANTHER" id="PTHR35004:SF6">
    <property type="entry name" value="TRANSPOSASE"/>
    <property type="match status" value="1"/>
</dbReference>
<gene>
    <name evidence="7" type="ORF">BURMUCGD2_3784</name>
</gene>
<feature type="domain" description="HTH IS21-type" evidence="5">
    <location>
        <begin position="9"/>
        <end position="72"/>
    </location>
</feature>
<evidence type="ECO:0000256" key="2">
    <source>
        <dbReference type="ARBA" id="ARBA00022578"/>
    </source>
</evidence>
<comment type="similarity">
    <text evidence="1">Belongs to the transposase IS21/IS408/IS1162 family.</text>
</comment>
<feature type="domain" description="Integrase catalytic" evidence="6">
    <location>
        <begin position="118"/>
        <end position="299"/>
    </location>
</feature>
<evidence type="ECO:0000259" key="6">
    <source>
        <dbReference type="PROSITE" id="PS50994"/>
    </source>
</evidence>
<dbReference type="Proteomes" id="UP000004535">
    <property type="component" value="Unassembled WGS sequence"/>
</dbReference>
<sequence length="344" mass="38499">MAAKMLTQEQSLEIRVLARQGHGIKAIARELGVSRNTVRRYLRGEATPPSYGPRAARPRKLDPYTQYLRDRIEAAHPHWIPATVLLREIREHGYTGGISQLKAFLAPLKVRPAEPVVRFETPPGKQMQADFTTIRRGRHPLKAFVATLGYSRATFVLFSEREDSPAWLRGLREAFVYFGGVPEEVLFDNAGTVVTERDAYGQGQHRWHPALASLADEFGFRPRLCRPYRARTKGKVERFNGYLKSSFVTPLAATLKTAGLLLDVDTANAHIGRWLAEVAQQRIHGTTGEKPEVRLAHERHSLMSLPRAFATPPAVTVKTADMVIPHESLQHPLSVYGALLEHAA</sequence>
<dbReference type="Pfam" id="PF00665">
    <property type="entry name" value="rve"/>
    <property type="match status" value="1"/>
</dbReference>
<dbReference type="InterPro" id="IPR012337">
    <property type="entry name" value="RNaseH-like_sf"/>
</dbReference>
<dbReference type="Gene3D" id="3.30.420.10">
    <property type="entry name" value="Ribonuclease H-like superfamily/Ribonuclease H"/>
    <property type="match status" value="1"/>
</dbReference>
<keyword evidence="3" id="KW-0238">DNA-binding</keyword>
<evidence type="ECO:0000256" key="1">
    <source>
        <dbReference type="ARBA" id="ARBA00009277"/>
    </source>
</evidence>
<proteinExistence type="inferred from homology"/>
<dbReference type="GO" id="GO:0015074">
    <property type="term" value="P:DNA integration"/>
    <property type="evidence" value="ECO:0007669"/>
    <property type="project" value="InterPro"/>
</dbReference>
<dbReference type="GO" id="GO:0003677">
    <property type="term" value="F:DNA binding"/>
    <property type="evidence" value="ECO:0007669"/>
    <property type="project" value="UniProtKB-KW"/>
</dbReference>
<dbReference type="InterPro" id="IPR001584">
    <property type="entry name" value="Integrase_cat-core"/>
</dbReference>
<evidence type="ECO:0000313" key="8">
    <source>
        <dbReference type="Proteomes" id="UP000004535"/>
    </source>
</evidence>
<evidence type="ECO:0000256" key="4">
    <source>
        <dbReference type="ARBA" id="ARBA00023172"/>
    </source>
</evidence>
<keyword evidence="4" id="KW-0233">DNA recombination</keyword>
<dbReference type="Pfam" id="PF02796">
    <property type="entry name" value="HTH_7"/>
    <property type="match status" value="1"/>
</dbReference>
<dbReference type="GO" id="GO:0032196">
    <property type="term" value="P:transposition"/>
    <property type="evidence" value="ECO:0007669"/>
    <property type="project" value="UniProtKB-KW"/>
</dbReference>
<dbReference type="InterPro" id="IPR036397">
    <property type="entry name" value="RNaseH_sf"/>
</dbReference>
<organism evidence="7 8">
    <name type="scientific">Burkholderia multivorans CGD2</name>
    <dbReference type="NCBI Taxonomy" id="513052"/>
    <lineage>
        <taxon>Bacteria</taxon>
        <taxon>Pseudomonadati</taxon>
        <taxon>Pseudomonadota</taxon>
        <taxon>Betaproteobacteria</taxon>
        <taxon>Burkholderiales</taxon>
        <taxon>Burkholderiaceae</taxon>
        <taxon>Burkholderia</taxon>
        <taxon>Burkholderia cepacia complex</taxon>
    </lineage>
</organism>
<dbReference type="PROSITE" id="PS50994">
    <property type="entry name" value="INTEGRASE"/>
    <property type="match status" value="1"/>
</dbReference>
<dbReference type="AlphaFoldDB" id="B9BUP4"/>
<accession>B9BUP4</accession>
<evidence type="ECO:0000256" key="3">
    <source>
        <dbReference type="ARBA" id="ARBA00023125"/>
    </source>
</evidence>
<comment type="caution">
    <text evidence="7">The sequence shown here is derived from an EMBL/GenBank/DDBJ whole genome shotgun (WGS) entry which is preliminary data.</text>
</comment>
<dbReference type="SUPFAM" id="SSF46689">
    <property type="entry name" value="Homeodomain-like"/>
    <property type="match status" value="1"/>
</dbReference>
<evidence type="ECO:0000259" key="5">
    <source>
        <dbReference type="PROSITE" id="PS50531"/>
    </source>
</evidence>
<dbReference type="InterPro" id="IPR017894">
    <property type="entry name" value="HTH_IS21_transposase_type"/>
</dbReference>
<dbReference type="SUPFAM" id="SSF53098">
    <property type="entry name" value="Ribonuclease H-like"/>
    <property type="match status" value="1"/>
</dbReference>
<dbReference type="GO" id="GO:0000150">
    <property type="term" value="F:DNA strand exchange activity"/>
    <property type="evidence" value="ECO:0007669"/>
    <property type="project" value="InterPro"/>
</dbReference>
<dbReference type="PANTHER" id="PTHR35004">
    <property type="entry name" value="TRANSPOSASE RV3428C-RELATED"/>
    <property type="match status" value="1"/>
</dbReference>
<dbReference type="InterPro" id="IPR006120">
    <property type="entry name" value="Resolvase_HTH_dom"/>
</dbReference>
<name>B9BUP4_9BURK</name>
<dbReference type="InterPro" id="IPR009057">
    <property type="entry name" value="Homeodomain-like_sf"/>
</dbReference>